<dbReference type="SUPFAM" id="SSF52540">
    <property type="entry name" value="P-loop containing nucleoside triphosphate hydrolases"/>
    <property type="match status" value="1"/>
</dbReference>
<name>A0A835IKI7_9MAGN</name>
<dbReference type="GO" id="GO:0003723">
    <property type="term" value="F:RNA binding"/>
    <property type="evidence" value="ECO:0007669"/>
    <property type="project" value="UniProtKB-KW"/>
</dbReference>
<evidence type="ECO:0000259" key="2">
    <source>
        <dbReference type="PROSITE" id="PS51194"/>
    </source>
</evidence>
<gene>
    <name evidence="3" type="ORF">IFM89_039284</name>
</gene>
<dbReference type="CDD" id="cd18787">
    <property type="entry name" value="SF2_C_DEAD"/>
    <property type="match status" value="1"/>
</dbReference>
<sequence>MVVTDVAARGLDIPNVAHVINFDLPKDIDDYVHRIGRTGRAGKSGLATAFFNEGDLSMAKALTELMQKAKQEVPAWFNEYAQRPCYGCGGRSRRGGGRFGAFDYRQDPSSGYSSP</sequence>
<dbReference type="Proteomes" id="UP000631114">
    <property type="component" value="Unassembled WGS sequence"/>
</dbReference>
<dbReference type="AlphaFoldDB" id="A0A835IKI7"/>
<dbReference type="OrthoDB" id="196131at2759"/>
<dbReference type="PANTHER" id="PTHR47958">
    <property type="entry name" value="ATP-DEPENDENT RNA HELICASE DBP3"/>
    <property type="match status" value="1"/>
</dbReference>
<dbReference type="InterPro" id="IPR027417">
    <property type="entry name" value="P-loop_NTPase"/>
</dbReference>
<keyword evidence="1" id="KW-0694">RNA-binding</keyword>
<evidence type="ECO:0000313" key="3">
    <source>
        <dbReference type="EMBL" id="KAF9617987.1"/>
    </source>
</evidence>
<dbReference type="Pfam" id="PF00271">
    <property type="entry name" value="Helicase_C"/>
    <property type="match status" value="1"/>
</dbReference>
<organism evidence="3 4">
    <name type="scientific">Coptis chinensis</name>
    <dbReference type="NCBI Taxonomy" id="261450"/>
    <lineage>
        <taxon>Eukaryota</taxon>
        <taxon>Viridiplantae</taxon>
        <taxon>Streptophyta</taxon>
        <taxon>Embryophyta</taxon>
        <taxon>Tracheophyta</taxon>
        <taxon>Spermatophyta</taxon>
        <taxon>Magnoliopsida</taxon>
        <taxon>Ranunculales</taxon>
        <taxon>Ranunculaceae</taxon>
        <taxon>Coptidoideae</taxon>
        <taxon>Coptis</taxon>
    </lineage>
</organism>
<evidence type="ECO:0000313" key="4">
    <source>
        <dbReference type="Proteomes" id="UP000631114"/>
    </source>
</evidence>
<reference evidence="3 4" key="1">
    <citation type="submission" date="2020-10" db="EMBL/GenBank/DDBJ databases">
        <title>The Coptis chinensis genome and diversification of protoberbering-type alkaloids.</title>
        <authorList>
            <person name="Wang B."/>
            <person name="Shu S."/>
            <person name="Song C."/>
            <person name="Liu Y."/>
        </authorList>
    </citation>
    <scope>NUCLEOTIDE SEQUENCE [LARGE SCALE GENOMIC DNA]</scope>
    <source>
        <strain evidence="3">HL-2020</strain>
        <tissue evidence="3">Leaf</tissue>
    </source>
</reference>
<dbReference type="PROSITE" id="PS51194">
    <property type="entry name" value="HELICASE_CTER"/>
    <property type="match status" value="1"/>
</dbReference>
<proteinExistence type="predicted"/>
<comment type="caution">
    <text evidence="3">The sequence shown here is derived from an EMBL/GenBank/DDBJ whole genome shotgun (WGS) entry which is preliminary data.</text>
</comment>
<dbReference type="InterPro" id="IPR001650">
    <property type="entry name" value="Helicase_C-like"/>
</dbReference>
<keyword evidence="4" id="KW-1185">Reference proteome</keyword>
<protein>
    <recommendedName>
        <fullName evidence="2">Helicase C-terminal domain-containing protein</fullName>
    </recommendedName>
</protein>
<dbReference type="EMBL" id="JADFTS010000003">
    <property type="protein sequence ID" value="KAF9617987.1"/>
    <property type="molecule type" value="Genomic_DNA"/>
</dbReference>
<accession>A0A835IKI7</accession>
<dbReference type="Gene3D" id="3.40.50.300">
    <property type="entry name" value="P-loop containing nucleotide triphosphate hydrolases"/>
    <property type="match status" value="1"/>
</dbReference>
<feature type="domain" description="Helicase C-terminal" evidence="2">
    <location>
        <begin position="1"/>
        <end position="81"/>
    </location>
</feature>
<evidence type="ECO:0000256" key="1">
    <source>
        <dbReference type="ARBA" id="ARBA00022884"/>
    </source>
</evidence>